<gene>
    <name evidence="1" type="ORF">EVC62_12755</name>
</gene>
<reference evidence="1 2" key="1">
    <citation type="submission" date="2019-01" db="EMBL/GenBank/DDBJ databases">
        <title>Genome sequence of Salinicola endophyticus REST5.</title>
        <authorList>
            <person name="Nascimento F.X."/>
        </authorList>
    </citation>
    <scope>NUCLEOTIDE SEQUENCE [LARGE SCALE GENOMIC DNA]</scope>
    <source>
        <strain evidence="1 2">REST5</strain>
    </source>
</reference>
<dbReference type="RefSeq" id="WP_110690679.1">
    <property type="nucleotide sequence ID" value="NZ_CP035631.1"/>
</dbReference>
<evidence type="ECO:0000313" key="2">
    <source>
        <dbReference type="Proteomes" id="UP001321526"/>
    </source>
</evidence>
<accession>A0ABY8FHK3</accession>
<dbReference type="Proteomes" id="UP001321526">
    <property type="component" value="Chromosome"/>
</dbReference>
<keyword evidence="2" id="KW-1185">Reference proteome</keyword>
<name>A0ABY8FHK3_9GAMM</name>
<sequence length="138" mass="15350">MQESADFDYEALWQTAFQGALSKHGVDHSETNNQDPAYQEALREAFGFFLLTCYAASIRESRATPWCRLEGLDAARLVAMETLKLHPHNARSMVEQDLIWALQSELYRFTLPEAAQNVCRQALNAAGLATCLGEAPSA</sequence>
<evidence type="ECO:0000313" key="1">
    <source>
        <dbReference type="EMBL" id="WFF42304.1"/>
    </source>
</evidence>
<dbReference type="EMBL" id="CP035631">
    <property type="protein sequence ID" value="WFF42304.1"/>
    <property type="molecule type" value="Genomic_DNA"/>
</dbReference>
<proteinExistence type="predicted"/>
<protein>
    <submittedName>
        <fullName evidence="1">Uncharacterized protein</fullName>
    </submittedName>
</protein>
<organism evidence="1 2">
    <name type="scientific">Salinicola endophyticus</name>
    <dbReference type="NCBI Taxonomy" id="1949083"/>
    <lineage>
        <taxon>Bacteria</taxon>
        <taxon>Pseudomonadati</taxon>
        <taxon>Pseudomonadota</taxon>
        <taxon>Gammaproteobacteria</taxon>
        <taxon>Oceanospirillales</taxon>
        <taxon>Halomonadaceae</taxon>
        <taxon>Salinicola</taxon>
    </lineage>
</organism>